<proteinExistence type="predicted"/>
<keyword evidence="3" id="KW-1185">Reference proteome</keyword>
<keyword evidence="1" id="KW-0812">Transmembrane</keyword>
<feature type="transmembrane region" description="Helical" evidence="1">
    <location>
        <begin position="222"/>
        <end position="241"/>
    </location>
</feature>
<feature type="transmembrane region" description="Helical" evidence="1">
    <location>
        <begin position="61"/>
        <end position="80"/>
    </location>
</feature>
<evidence type="ECO:0000313" key="2">
    <source>
        <dbReference type="EMBL" id="QHA88763.1"/>
    </source>
</evidence>
<feature type="transmembrane region" description="Helical" evidence="1">
    <location>
        <begin position="361"/>
        <end position="379"/>
    </location>
</feature>
<evidence type="ECO:0000313" key="3">
    <source>
        <dbReference type="Proteomes" id="UP000430368"/>
    </source>
</evidence>
<feature type="transmembrane region" description="Helical" evidence="1">
    <location>
        <begin position="305"/>
        <end position="324"/>
    </location>
</feature>
<reference evidence="2 3" key="1">
    <citation type="submission" date="2019-07" db="EMBL/GenBank/DDBJ databases">
        <title>Serratia dokdonensis sp. nov., an elicitor of systemic resistance in Nicotiana Tabacum.</title>
        <authorList>
            <person name="Son J.-S."/>
            <person name="Hwang Y.-J."/>
            <person name="Lee S.-Y."/>
            <person name="Ghim S.-Y."/>
        </authorList>
    </citation>
    <scope>NUCLEOTIDE SEQUENCE [LARGE SCALE GENOMIC DNA]</scope>
    <source>
        <strain evidence="2 3">KUDC3025</strain>
    </source>
</reference>
<protein>
    <recommendedName>
        <fullName evidence="4">Lipid A core - O-antigen ligase and related enzymes</fullName>
    </recommendedName>
</protein>
<feature type="transmembrane region" description="Helical" evidence="1">
    <location>
        <begin position="86"/>
        <end position="106"/>
    </location>
</feature>
<accession>A0ABX6GR57</accession>
<dbReference type="EMBL" id="CP041764">
    <property type="protein sequence ID" value="QHA88763.1"/>
    <property type="molecule type" value="Genomic_DNA"/>
</dbReference>
<keyword evidence="1" id="KW-0472">Membrane</keyword>
<dbReference type="RefSeq" id="WP_160030525.1">
    <property type="nucleotide sequence ID" value="NZ_CP041764.1"/>
</dbReference>
<feature type="transmembrane region" description="Helical" evidence="1">
    <location>
        <begin position="118"/>
        <end position="139"/>
    </location>
</feature>
<feature type="transmembrane region" description="Helical" evidence="1">
    <location>
        <begin position="330"/>
        <end position="349"/>
    </location>
</feature>
<feature type="transmembrane region" description="Helical" evidence="1">
    <location>
        <begin position="151"/>
        <end position="174"/>
    </location>
</feature>
<evidence type="ECO:0008006" key="4">
    <source>
        <dbReference type="Google" id="ProtNLM"/>
    </source>
</evidence>
<gene>
    <name evidence="2" type="ORF">FO014_18270</name>
</gene>
<name>A0ABX6GR57_9GAMM</name>
<feature type="transmembrane region" description="Helical" evidence="1">
    <location>
        <begin position="183"/>
        <end position="210"/>
    </location>
</feature>
<keyword evidence="1" id="KW-1133">Transmembrane helix</keyword>
<organism evidence="2 3">
    <name type="scientific">Serratia rhizosphaerae</name>
    <dbReference type="NCBI Taxonomy" id="2597702"/>
    <lineage>
        <taxon>Bacteria</taxon>
        <taxon>Pseudomonadati</taxon>
        <taxon>Pseudomonadota</taxon>
        <taxon>Gammaproteobacteria</taxon>
        <taxon>Enterobacterales</taxon>
        <taxon>Yersiniaceae</taxon>
        <taxon>Serratia</taxon>
    </lineage>
</organism>
<feature type="transmembrane region" description="Helical" evidence="1">
    <location>
        <begin position="30"/>
        <end position="49"/>
    </location>
</feature>
<sequence length="414" mass="47357">MRALMVFSIYFLFLIPKINLISVGGFNAGLRIDDAIIAMWMLVFLLIVVEKKITFTRKIDFTYYMFLMNMLIGTTLSSVIYQQGTIIFPFRFLEYFTFFIMGVYIARKEINISTLMQSVFYMNVIVALLQFSGVLGGFSVTGYRPNVSARVIGLTSGPWELGVILNFITCYLFASSARAYYKYFVFVLGLLVILLSGSRMSFVAQVVLLIVYMFNHANAVSIIRRILIVTPFVFLTLIYFSDSVVAERSEKLFNVDNLTSLPDYYRNTELVSGNPDWTTSGMLEGNDVDASWAIRSIKWMYALKLFLSNPMFIFFGVGAGTFGIALDGGWLRLFTECGVVGALLFISFFRRCKRSSRMIQYCFIVFSINMIMIDVYMSYKIMAMLLFLAGYMTTINRLGLPFPEPKRLKIRKDQ</sequence>
<dbReference type="Proteomes" id="UP000430368">
    <property type="component" value="Chromosome"/>
</dbReference>
<evidence type="ECO:0000256" key="1">
    <source>
        <dbReference type="SAM" id="Phobius"/>
    </source>
</evidence>